<gene>
    <name evidence="1" type="ORF">G3446_04890</name>
</gene>
<keyword evidence="2" id="KW-1185">Reference proteome</keyword>
<organism evidence="1 2">
    <name type="scientific">Thiorhodococcus minor</name>
    <dbReference type="NCBI Taxonomy" id="57489"/>
    <lineage>
        <taxon>Bacteria</taxon>
        <taxon>Pseudomonadati</taxon>
        <taxon>Pseudomonadota</taxon>
        <taxon>Gammaproteobacteria</taxon>
        <taxon>Chromatiales</taxon>
        <taxon>Chromatiaceae</taxon>
        <taxon>Thiorhodococcus</taxon>
    </lineage>
</organism>
<evidence type="ECO:0000313" key="2">
    <source>
        <dbReference type="Proteomes" id="UP000483379"/>
    </source>
</evidence>
<sequence>MRLRSVMKTLFRGGHKDTIDGEVPCAWRPEVPTVMPNRQIKASLLLALSLVLPAAAQAGESRIDLTDGSLISGELIGIEGGHYHIRSATLGSLSIPETSIRSLQPLGAAGAAPSHAPSATAATDYSADIASIQKQLITDQGLMEQVTALQQDPQIQEALSDPELTRMVLSGDLEGLRADPRFQRLMQHPSIQALMGQVLGH</sequence>
<evidence type="ECO:0000313" key="1">
    <source>
        <dbReference type="EMBL" id="NEV61243.1"/>
    </source>
</evidence>
<dbReference type="RefSeq" id="WP_164451288.1">
    <property type="nucleotide sequence ID" value="NZ_JAAIJQ010000010.1"/>
</dbReference>
<dbReference type="Proteomes" id="UP000483379">
    <property type="component" value="Unassembled WGS sequence"/>
</dbReference>
<dbReference type="EMBL" id="JAAIJQ010000010">
    <property type="protein sequence ID" value="NEV61243.1"/>
    <property type="molecule type" value="Genomic_DNA"/>
</dbReference>
<protein>
    <recommendedName>
        <fullName evidence="3">STI1 domain-containing protein</fullName>
    </recommendedName>
</protein>
<dbReference type="AlphaFoldDB" id="A0A6M0JX91"/>
<proteinExistence type="predicted"/>
<evidence type="ECO:0008006" key="3">
    <source>
        <dbReference type="Google" id="ProtNLM"/>
    </source>
</evidence>
<reference evidence="1 2" key="1">
    <citation type="submission" date="2020-02" db="EMBL/GenBank/DDBJ databases">
        <title>Genome sequences of Thiorhodococcus mannitoliphagus and Thiorhodococcus minor, purple sulfur photosynthetic bacteria in the gammaproteobacterial family, Chromatiaceae.</title>
        <authorList>
            <person name="Aviles F.A."/>
            <person name="Meyer T.E."/>
            <person name="Kyndt J.A."/>
        </authorList>
    </citation>
    <scope>NUCLEOTIDE SEQUENCE [LARGE SCALE GENOMIC DNA]</scope>
    <source>
        <strain evidence="1 2">DSM 11518</strain>
    </source>
</reference>
<comment type="caution">
    <text evidence="1">The sequence shown here is derived from an EMBL/GenBank/DDBJ whole genome shotgun (WGS) entry which is preliminary data.</text>
</comment>
<name>A0A6M0JX91_9GAMM</name>
<accession>A0A6M0JX91</accession>